<sequence>MAKIYSKANRVIVWLGGTADDSDRAVEEIRVAAGKQSTYFSTHETLQKAIVALLRRPWFRRIWVLQEVAAARHVRIICGPMDIDGYAFCSGLESLKHFYEALPDLQNLIPSVIYLIKGAIFRPDYQTGSSGSVSLDICPLGELIDMFHTHEATLRHDKVYALLGMSSDNTSAAGLSPDYTVPWNQLFQRLVKSLLCQEISVGTWGDRETAVIKSKGCILGQVSSEEQGNSWGDTRNLHITSRDTSTSLGYRRKWSARWTSHASAKPIRQGDLVCLLQGAPKPAIIRTCKDHFAVIMIAVTPTEYVETESGIVRWSELLQTITIFPHDFLLVWNWEKSPRDLQYQTDHETMIKTNSRAPEHLKTSLEVHLGKATRLWNVALILEDLEEYQEAEERLRVVIEGCESAFGKESPSTLISIDKLALIYKKKQQWKQAEDLFVHVIEKRKQVQGADHLDTLRSMTNLASTYRAQGYMKEEQKLKIMIYLLERGEDNVQITERAVVQIAKSFDEEVMKLLLERRGGEIQITENVVKAAAANSRSGNEVMMLLLKRRGGEVQITEGAVVQIAKSFNEEVMKLLLRRRGGEVEITENVVEAAAANLISGKEVMMLLLERTGGKVQITERIVEAATANWRSGKEVIMLLLERRRDEVHITEGLVAQIAKSFDEEVMKLLLERQGGEIQITKRVVEAAAANLISGKEVMMLLLERRGGEVRITEKVVEAALENSRSGKEVMQLLFKRRGNDEQITEDVDSRPQKRPRLSLLWEEAVVKKILACKAADLHIKCY</sequence>
<dbReference type="InterPro" id="IPR055530">
    <property type="entry name" value="DUF7104"/>
</dbReference>
<dbReference type="Proteomes" id="UP000800200">
    <property type="component" value="Unassembled WGS sequence"/>
</dbReference>
<evidence type="ECO:0000259" key="1">
    <source>
        <dbReference type="Pfam" id="PF06985"/>
    </source>
</evidence>
<dbReference type="Pfam" id="PF13374">
    <property type="entry name" value="TPR_10"/>
    <property type="match status" value="1"/>
</dbReference>
<dbReference type="EMBL" id="ML994612">
    <property type="protein sequence ID" value="KAF2193973.1"/>
    <property type="molecule type" value="Genomic_DNA"/>
</dbReference>
<dbReference type="Pfam" id="PF06985">
    <property type="entry name" value="HET"/>
    <property type="match status" value="1"/>
</dbReference>
<dbReference type="Pfam" id="PF13424">
    <property type="entry name" value="TPR_12"/>
    <property type="match status" value="1"/>
</dbReference>
<keyword evidence="3" id="KW-1185">Reference proteome</keyword>
<dbReference type="PANTHER" id="PTHR24148:SF78">
    <property type="entry name" value="HETEROKARYON INCOMPATIBILITY DOMAIN-CONTAINING PROTEIN"/>
    <property type="match status" value="1"/>
</dbReference>
<evidence type="ECO:0000313" key="3">
    <source>
        <dbReference type="Proteomes" id="UP000800200"/>
    </source>
</evidence>
<dbReference type="SUPFAM" id="SSF48452">
    <property type="entry name" value="TPR-like"/>
    <property type="match status" value="1"/>
</dbReference>
<dbReference type="AlphaFoldDB" id="A0A6A6ESH0"/>
<dbReference type="PANTHER" id="PTHR24148">
    <property type="entry name" value="ANKYRIN REPEAT DOMAIN-CONTAINING PROTEIN 39 HOMOLOG-RELATED"/>
    <property type="match status" value="1"/>
</dbReference>
<name>A0A6A6ESH0_9PEZI</name>
<dbReference type="InterPro" id="IPR010730">
    <property type="entry name" value="HET"/>
</dbReference>
<evidence type="ECO:0000313" key="2">
    <source>
        <dbReference type="EMBL" id="KAF2193973.1"/>
    </source>
</evidence>
<protein>
    <recommendedName>
        <fullName evidence="1">Heterokaryon incompatibility domain-containing protein</fullName>
    </recommendedName>
</protein>
<dbReference type="InterPro" id="IPR011990">
    <property type="entry name" value="TPR-like_helical_dom_sf"/>
</dbReference>
<dbReference type="Gene3D" id="1.20.5.340">
    <property type="match status" value="4"/>
</dbReference>
<dbReference type="Pfam" id="PF23397">
    <property type="entry name" value="DUF7104"/>
    <property type="match status" value="9"/>
</dbReference>
<organism evidence="2 3">
    <name type="scientific">Zopfia rhizophila CBS 207.26</name>
    <dbReference type="NCBI Taxonomy" id="1314779"/>
    <lineage>
        <taxon>Eukaryota</taxon>
        <taxon>Fungi</taxon>
        <taxon>Dikarya</taxon>
        <taxon>Ascomycota</taxon>
        <taxon>Pezizomycotina</taxon>
        <taxon>Dothideomycetes</taxon>
        <taxon>Dothideomycetes incertae sedis</taxon>
        <taxon>Zopfiaceae</taxon>
        <taxon>Zopfia</taxon>
    </lineage>
</organism>
<proteinExistence type="predicted"/>
<reference evidence="2" key="1">
    <citation type="journal article" date="2020" name="Stud. Mycol.">
        <title>101 Dothideomycetes genomes: a test case for predicting lifestyles and emergence of pathogens.</title>
        <authorList>
            <person name="Haridas S."/>
            <person name="Albert R."/>
            <person name="Binder M."/>
            <person name="Bloem J."/>
            <person name="Labutti K."/>
            <person name="Salamov A."/>
            <person name="Andreopoulos B."/>
            <person name="Baker S."/>
            <person name="Barry K."/>
            <person name="Bills G."/>
            <person name="Bluhm B."/>
            <person name="Cannon C."/>
            <person name="Castanera R."/>
            <person name="Culley D."/>
            <person name="Daum C."/>
            <person name="Ezra D."/>
            <person name="Gonzalez J."/>
            <person name="Henrissat B."/>
            <person name="Kuo A."/>
            <person name="Liang C."/>
            <person name="Lipzen A."/>
            <person name="Lutzoni F."/>
            <person name="Magnuson J."/>
            <person name="Mondo S."/>
            <person name="Nolan M."/>
            <person name="Ohm R."/>
            <person name="Pangilinan J."/>
            <person name="Park H.-J."/>
            <person name="Ramirez L."/>
            <person name="Alfaro M."/>
            <person name="Sun H."/>
            <person name="Tritt A."/>
            <person name="Yoshinaga Y."/>
            <person name="Zwiers L.-H."/>
            <person name="Turgeon B."/>
            <person name="Goodwin S."/>
            <person name="Spatafora J."/>
            <person name="Crous P."/>
            <person name="Grigoriev I."/>
        </authorList>
    </citation>
    <scope>NUCLEOTIDE SEQUENCE</scope>
    <source>
        <strain evidence="2">CBS 207.26</strain>
    </source>
</reference>
<dbReference type="OrthoDB" id="194358at2759"/>
<gene>
    <name evidence="2" type="ORF">K469DRAFT_651037</name>
</gene>
<accession>A0A6A6ESH0</accession>
<dbReference type="InterPro" id="IPR052895">
    <property type="entry name" value="HetReg/Transcr_Mod"/>
</dbReference>
<feature type="domain" description="Heterokaryon incompatibility" evidence="1">
    <location>
        <begin position="1"/>
        <end position="67"/>
    </location>
</feature>
<dbReference type="Gene3D" id="1.25.40.10">
    <property type="entry name" value="Tetratricopeptide repeat domain"/>
    <property type="match status" value="1"/>
</dbReference>